<evidence type="ECO:0000256" key="6">
    <source>
        <dbReference type="ARBA" id="ARBA00022692"/>
    </source>
</evidence>
<feature type="transmembrane region" description="Helical" evidence="12">
    <location>
        <begin position="76"/>
        <end position="98"/>
    </location>
</feature>
<dbReference type="PANTHER" id="PTHR23516:SF1">
    <property type="entry name" value="MOLYBDATE-ANION TRANSPORTER"/>
    <property type="match status" value="1"/>
</dbReference>
<dbReference type="InterPro" id="IPR036259">
    <property type="entry name" value="MFS_trans_sf"/>
</dbReference>
<keyword evidence="8" id="KW-0406">Ion transport</keyword>
<evidence type="ECO:0000256" key="10">
    <source>
        <dbReference type="ARBA" id="ARBA00030646"/>
    </source>
</evidence>
<dbReference type="GO" id="GO:0015098">
    <property type="term" value="F:molybdate ion transmembrane transporter activity"/>
    <property type="evidence" value="ECO:0007669"/>
    <property type="project" value="InterPro"/>
</dbReference>
<evidence type="ECO:0000256" key="9">
    <source>
        <dbReference type="ARBA" id="ARBA00023136"/>
    </source>
</evidence>
<evidence type="ECO:0000256" key="2">
    <source>
        <dbReference type="ARBA" id="ARBA00004651"/>
    </source>
</evidence>
<name>A0A6F9DK22_9ASCI</name>
<feature type="transmembrane region" description="Helical" evidence="12">
    <location>
        <begin position="44"/>
        <end position="64"/>
    </location>
</feature>
<feature type="transmembrane region" description="Helical" evidence="12">
    <location>
        <begin position="204"/>
        <end position="222"/>
    </location>
</feature>
<feature type="transmembrane region" description="Helical" evidence="12">
    <location>
        <begin position="6"/>
        <end position="24"/>
    </location>
</feature>
<evidence type="ECO:0000256" key="1">
    <source>
        <dbReference type="ARBA" id="ARBA00003019"/>
    </source>
</evidence>
<evidence type="ECO:0000256" key="5">
    <source>
        <dbReference type="ARBA" id="ARBA00022475"/>
    </source>
</evidence>
<feature type="transmembrane region" description="Helical" evidence="12">
    <location>
        <begin position="425"/>
        <end position="444"/>
    </location>
</feature>
<protein>
    <recommendedName>
        <fullName evidence="3">Molybdate-anion transporter</fullName>
    </recommendedName>
    <alternativeName>
        <fullName evidence="10">Major facilitator superfamily domain-containing protein 5</fullName>
    </alternativeName>
    <alternativeName>
        <fullName evidence="11">Molybdate transporter 2 homolog</fullName>
    </alternativeName>
</protein>
<dbReference type="InterPro" id="IPR008509">
    <property type="entry name" value="MOT2/MFSD5"/>
</dbReference>
<feature type="transmembrane region" description="Helical" evidence="12">
    <location>
        <begin position="268"/>
        <end position="289"/>
    </location>
</feature>
<proteinExistence type="evidence at transcript level"/>
<gene>
    <name evidence="13" type="primary">Mfsd5</name>
</gene>
<evidence type="ECO:0000313" key="13">
    <source>
        <dbReference type="EMBL" id="CAB3263797.1"/>
    </source>
</evidence>
<organism evidence="13">
    <name type="scientific">Phallusia mammillata</name>
    <dbReference type="NCBI Taxonomy" id="59560"/>
    <lineage>
        <taxon>Eukaryota</taxon>
        <taxon>Metazoa</taxon>
        <taxon>Chordata</taxon>
        <taxon>Tunicata</taxon>
        <taxon>Ascidiacea</taxon>
        <taxon>Phlebobranchia</taxon>
        <taxon>Ascidiidae</taxon>
        <taxon>Phallusia</taxon>
    </lineage>
</organism>
<evidence type="ECO:0000256" key="4">
    <source>
        <dbReference type="ARBA" id="ARBA00022448"/>
    </source>
</evidence>
<dbReference type="EMBL" id="LR787935">
    <property type="protein sequence ID" value="CAB3263797.1"/>
    <property type="molecule type" value="mRNA"/>
</dbReference>
<dbReference type="SUPFAM" id="SSF103473">
    <property type="entry name" value="MFS general substrate transporter"/>
    <property type="match status" value="1"/>
</dbReference>
<keyword evidence="5" id="KW-1003">Cell membrane</keyword>
<feature type="transmembrane region" description="Helical" evidence="12">
    <location>
        <begin position="301"/>
        <end position="321"/>
    </location>
</feature>
<dbReference type="Pfam" id="PF05631">
    <property type="entry name" value="MFS_5"/>
    <property type="match status" value="1"/>
</dbReference>
<dbReference type="GO" id="GO:0005886">
    <property type="term" value="C:plasma membrane"/>
    <property type="evidence" value="ECO:0007669"/>
    <property type="project" value="UniProtKB-SubCell"/>
</dbReference>
<feature type="transmembrane region" description="Helical" evidence="12">
    <location>
        <begin position="391"/>
        <end position="413"/>
    </location>
</feature>
<keyword evidence="6 12" id="KW-0812">Transmembrane</keyword>
<dbReference type="AlphaFoldDB" id="A0A6F9DK22"/>
<evidence type="ECO:0000256" key="11">
    <source>
        <dbReference type="ARBA" id="ARBA00032555"/>
    </source>
</evidence>
<keyword evidence="7 12" id="KW-1133">Transmembrane helix</keyword>
<dbReference type="PANTHER" id="PTHR23516">
    <property type="entry name" value="SAM (S-ADENOSYL METHIONINE) TRANSPORTER"/>
    <property type="match status" value="1"/>
</dbReference>
<feature type="transmembrane region" description="Helical" evidence="12">
    <location>
        <begin position="328"/>
        <end position="351"/>
    </location>
</feature>
<evidence type="ECO:0000256" key="7">
    <source>
        <dbReference type="ARBA" id="ARBA00022989"/>
    </source>
</evidence>
<evidence type="ECO:0000256" key="3">
    <source>
        <dbReference type="ARBA" id="ARBA00021242"/>
    </source>
</evidence>
<evidence type="ECO:0000256" key="8">
    <source>
        <dbReference type="ARBA" id="ARBA00023065"/>
    </source>
</evidence>
<dbReference type="GO" id="GO:0006811">
    <property type="term" value="P:monoatomic ion transport"/>
    <property type="evidence" value="ECO:0007669"/>
    <property type="project" value="UniProtKB-KW"/>
</dbReference>
<comment type="function">
    <text evidence="1">Mediates high-affinity intracellular uptake of the rare oligo-element molybdenum.</text>
</comment>
<accession>A0A6F9DK22</accession>
<dbReference type="Gene3D" id="1.20.1250.20">
    <property type="entry name" value="MFS general substrate transporter like domains"/>
    <property type="match status" value="1"/>
</dbReference>
<feature type="transmembrane region" description="Helical" evidence="12">
    <location>
        <begin position="357"/>
        <end position="379"/>
    </location>
</feature>
<comment type="subcellular location">
    <subcellularLocation>
        <location evidence="2">Cell membrane</location>
        <topology evidence="2">Multi-pass membrane protein</topology>
    </subcellularLocation>
</comment>
<evidence type="ECO:0000256" key="12">
    <source>
        <dbReference type="SAM" id="Phobius"/>
    </source>
</evidence>
<keyword evidence="4" id="KW-0813">Transport</keyword>
<feature type="transmembrane region" description="Helical" evidence="12">
    <location>
        <begin position="179"/>
        <end position="198"/>
    </location>
</feature>
<keyword evidence="9 12" id="KW-0472">Membrane</keyword>
<sequence>MLIATVFVTFFAISAGTGLLQFVLKAVSKKKTNTNPQFLTFQKVYFFVYYLVIFGDWLNAPYLYKLYSHYGFIEDQIAIIYVCGFASALAFGTASNYIVQTYGRCRIFIIATLAYAVACLMKLSPDYTILIVGRLLSGAATSLLFCAQEQWYINTHVQTHDFPVDWIEITFVRTSKGNCLCAVLAGIIAYLLCEVFAFSPVVPSLLSVPVLLLSAIFAAKNWKENGSKKGFQSVVNSNTPESIVRMEKRKIFKACCQQLRTIFENKNLFQVGCIQALFESVLCLFVFLWTPVLDHHGPPLGIVFASFMVSHLLGGTIYRIIINLNKILSCYMMVGILVSAGGAVLICVLTTHPSKEFPIISFCAFLVFELASGMYFPAMMDIKKELNLDKVECAAVTWFRVPLNLIACTGLIFLHSVDNATGTKNLFACCFVAVITALLIVIRLSRSAKNMRKTTNDNDDEVILMRGFS</sequence>
<reference evidence="13" key="1">
    <citation type="submission" date="2020-04" db="EMBL/GenBank/DDBJ databases">
        <authorList>
            <person name="Neveu A P."/>
        </authorList>
    </citation>
    <scope>NUCLEOTIDE SEQUENCE</scope>
    <source>
        <tissue evidence="13">Whole embryo</tissue>
    </source>
</reference>